<evidence type="ECO:0000256" key="10">
    <source>
        <dbReference type="ARBA" id="ARBA00023170"/>
    </source>
</evidence>
<evidence type="ECO:0000256" key="9">
    <source>
        <dbReference type="ARBA" id="ARBA00023157"/>
    </source>
</evidence>
<dbReference type="Pfam" id="PF13853">
    <property type="entry name" value="7tm_4"/>
    <property type="match status" value="1"/>
</dbReference>
<keyword evidence="4 13" id="KW-0812">Transmembrane</keyword>
<dbReference type="InterPro" id="IPR050939">
    <property type="entry name" value="Olfactory_GPCR1"/>
</dbReference>
<dbReference type="PRINTS" id="PR00245">
    <property type="entry name" value="OLFACTORYR"/>
</dbReference>
<evidence type="ECO:0000256" key="11">
    <source>
        <dbReference type="ARBA" id="ARBA00023180"/>
    </source>
</evidence>
<keyword evidence="11" id="KW-0325">Glycoprotein</keyword>
<keyword evidence="5 14" id="KW-0552">Olfaction</keyword>
<evidence type="ECO:0000256" key="6">
    <source>
        <dbReference type="ARBA" id="ARBA00022989"/>
    </source>
</evidence>
<evidence type="ECO:0000256" key="13">
    <source>
        <dbReference type="RuleBase" id="RU000688"/>
    </source>
</evidence>
<dbReference type="GeneTree" id="ENSGT00940000163392"/>
<dbReference type="GO" id="GO:0004984">
    <property type="term" value="F:olfactory receptor activity"/>
    <property type="evidence" value="ECO:0007669"/>
    <property type="project" value="InterPro"/>
</dbReference>
<dbReference type="GO" id="GO:0004930">
    <property type="term" value="F:G protein-coupled receptor activity"/>
    <property type="evidence" value="ECO:0007669"/>
    <property type="project" value="UniProtKB-KW"/>
</dbReference>
<protein>
    <recommendedName>
        <fullName evidence="14">Olfactory receptor</fullName>
    </recommendedName>
</protein>
<name>A0A4X2JTN2_VOMUR</name>
<comment type="similarity">
    <text evidence="13">Belongs to the G-protein coupled receptor 1 family.</text>
</comment>
<keyword evidence="6 14" id="KW-1133">Transmembrane helix</keyword>
<dbReference type="PANTHER" id="PTHR24242">
    <property type="entry name" value="G-PROTEIN COUPLED RECEPTOR"/>
    <property type="match status" value="1"/>
</dbReference>
<keyword evidence="17" id="KW-1185">Reference proteome</keyword>
<keyword evidence="2 14" id="KW-1003">Cell membrane</keyword>
<evidence type="ECO:0000256" key="7">
    <source>
        <dbReference type="ARBA" id="ARBA00023040"/>
    </source>
</evidence>
<evidence type="ECO:0000256" key="4">
    <source>
        <dbReference type="ARBA" id="ARBA00022692"/>
    </source>
</evidence>
<dbReference type="PANTHER" id="PTHR24242:SF378">
    <property type="entry name" value="OLFACTORY RECEPTOR 11A1"/>
    <property type="match status" value="1"/>
</dbReference>
<dbReference type="InterPro" id="IPR000276">
    <property type="entry name" value="GPCR_Rhodpsn"/>
</dbReference>
<feature type="transmembrane region" description="Helical" evidence="14">
    <location>
        <begin position="93"/>
        <end position="122"/>
    </location>
</feature>
<dbReference type="PROSITE" id="PS00237">
    <property type="entry name" value="G_PROTEIN_RECEP_F1_1"/>
    <property type="match status" value="1"/>
</dbReference>
<evidence type="ECO:0000256" key="2">
    <source>
        <dbReference type="ARBA" id="ARBA00022475"/>
    </source>
</evidence>
<feature type="transmembrane region" description="Helical" evidence="14">
    <location>
        <begin position="143"/>
        <end position="166"/>
    </location>
</feature>
<evidence type="ECO:0000313" key="17">
    <source>
        <dbReference type="Proteomes" id="UP000314987"/>
    </source>
</evidence>
<keyword evidence="8 14" id="KW-0472">Membrane</keyword>
<dbReference type="CDD" id="cd15911">
    <property type="entry name" value="7tmA_OR11A-like"/>
    <property type="match status" value="1"/>
</dbReference>
<dbReference type="GO" id="GO:0005886">
    <property type="term" value="C:plasma membrane"/>
    <property type="evidence" value="ECO:0007669"/>
    <property type="project" value="UniProtKB-SubCell"/>
</dbReference>
<feature type="transmembrane region" description="Helical" evidence="14">
    <location>
        <begin position="28"/>
        <end position="50"/>
    </location>
</feature>
<evidence type="ECO:0000256" key="14">
    <source>
        <dbReference type="RuleBase" id="RU363047"/>
    </source>
</evidence>
<dbReference type="Proteomes" id="UP000314987">
    <property type="component" value="Unassembled WGS sequence"/>
</dbReference>
<dbReference type="STRING" id="29139.ENSVURP00010000405"/>
<feature type="transmembrane region" description="Helical" evidence="14">
    <location>
        <begin position="239"/>
        <end position="263"/>
    </location>
</feature>
<keyword evidence="12 13" id="KW-0807">Transducer</keyword>
<feature type="transmembrane region" description="Helical" evidence="14">
    <location>
        <begin position="275"/>
        <end position="294"/>
    </location>
</feature>
<dbReference type="Gene3D" id="1.20.1070.10">
    <property type="entry name" value="Rhodopsin 7-helix transmembrane proteins"/>
    <property type="match status" value="1"/>
</dbReference>
<keyword evidence="10 13" id="KW-0675">Receptor</keyword>
<evidence type="ECO:0000256" key="1">
    <source>
        <dbReference type="ARBA" id="ARBA00004651"/>
    </source>
</evidence>
<proteinExistence type="inferred from homology"/>
<keyword evidence="9" id="KW-1015">Disulfide bond</keyword>
<evidence type="ECO:0000256" key="5">
    <source>
        <dbReference type="ARBA" id="ARBA00022725"/>
    </source>
</evidence>
<feature type="transmembrane region" description="Helical" evidence="14">
    <location>
        <begin position="202"/>
        <end position="227"/>
    </location>
</feature>
<evidence type="ECO:0000256" key="8">
    <source>
        <dbReference type="ARBA" id="ARBA00023136"/>
    </source>
</evidence>
<evidence type="ECO:0000256" key="12">
    <source>
        <dbReference type="ARBA" id="ARBA00023224"/>
    </source>
</evidence>
<dbReference type="AlphaFoldDB" id="A0A4X2JTN2"/>
<accession>A0A4X2JTN2</accession>
<dbReference type="SUPFAM" id="SSF81321">
    <property type="entry name" value="Family A G protein-coupled receptor-like"/>
    <property type="match status" value="1"/>
</dbReference>
<feature type="transmembrane region" description="Helical" evidence="14">
    <location>
        <begin position="62"/>
        <end position="81"/>
    </location>
</feature>
<dbReference type="PRINTS" id="PR00237">
    <property type="entry name" value="GPCRRHODOPSN"/>
</dbReference>
<dbReference type="InterPro" id="IPR000725">
    <property type="entry name" value="Olfact_rcpt"/>
</dbReference>
<dbReference type="InterPro" id="IPR017452">
    <property type="entry name" value="GPCR_Rhodpsn_7TM"/>
</dbReference>
<feature type="domain" description="G-protein coupled receptors family 1 profile" evidence="15">
    <location>
        <begin position="44"/>
        <end position="292"/>
    </location>
</feature>
<evidence type="ECO:0000313" key="16">
    <source>
        <dbReference type="Ensembl" id="ENSVURP00010000405.1"/>
    </source>
</evidence>
<sequence length="316" mass="35090">MGTTFTGNQSIITEFILLGFSELPDQPFLFFIFSTIFYLTTILGNLLIIVAVVGSPGLHTPMYFFLGNLSFLEILYTSTVVPKMLASFLRKEAISLAGCLLQFFIFGSLATTECFLLAIMAYDRYLAICYPLHYSLLMGSKHCVGLVVTAWLSGFAVDGLIVILMAQLKFCGSNHINHFYCDFMPVVRLACSDSQVVQATTFILSVICLTIPFSLILTSYARILVAVLKVPTGARRRKAFSTCSSHLAVVSTFYGTLMVMYIAPSAVHSKLLSKVFALLYTVVTPIFNPVIYTLRNKEVHEVLKKLLCSKQYGNLF</sequence>
<dbReference type="OMA" id="TWLSGFM"/>
<reference evidence="16" key="2">
    <citation type="submission" date="2025-08" db="UniProtKB">
        <authorList>
            <consortium name="Ensembl"/>
        </authorList>
    </citation>
    <scope>IDENTIFICATION</scope>
</reference>
<evidence type="ECO:0000259" key="15">
    <source>
        <dbReference type="PROSITE" id="PS50262"/>
    </source>
</evidence>
<comment type="subcellular location">
    <subcellularLocation>
        <location evidence="1 14">Cell membrane</location>
        <topology evidence="1 14">Multi-pass membrane protein</topology>
    </subcellularLocation>
</comment>
<reference evidence="16" key="3">
    <citation type="submission" date="2025-09" db="UniProtKB">
        <authorList>
            <consortium name="Ensembl"/>
        </authorList>
    </citation>
    <scope>IDENTIFICATION</scope>
</reference>
<organism evidence="16 17">
    <name type="scientific">Vombatus ursinus</name>
    <name type="common">Common wombat</name>
    <dbReference type="NCBI Taxonomy" id="29139"/>
    <lineage>
        <taxon>Eukaryota</taxon>
        <taxon>Metazoa</taxon>
        <taxon>Chordata</taxon>
        <taxon>Craniata</taxon>
        <taxon>Vertebrata</taxon>
        <taxon>Euteleostomi</taxon>
        <taxon>Mammalia</taxon>
        <taxon>Metatheria</taxon>
        <taxon>Diprotodontia</taxon>
        <taxon>Vombatidae</taxon>
        <taxon>Vombatus</taxon>
    </lineage>
</organism>
<keyword evidence="3 14" id="KW-0716">Sensory transduction</keyword>
<keyword evidence="7 13" id="KW-0297">G-protein coupled receptor</keyword>
<dbReference type="FunFam" id="1.20.1070.10:FF:000010">
    <property type="entry name" value="Olfactory receptor"/>
    <property type="match status" value="1"/>
</dbReference>
<dbReference type="PROSITE" id="PS50262">
    <property type="entry name" value="G_PROTEIN_RECEP_F1_2"/>
    <property type="match status" value="1"/>
</dbReference>
<reference evidence="17" key="1">
    <citation type="submission" date="2018-12" db="EMBL/GenBank/DDBJ databases">
        <authorList>
            <person name="Yazar S."/>
        </authorList>
    </citation>
    <scope>NUCLEOTIDE SEQUENCE [LARGE SCALE GENOMIC DNA]</scope>
</reference>
<evidence type="ECO:0000256" key="3">
    <source>
        <dbReference type="ARBA" id="ARBA00022606"/>
    </source>
</evidence>
<dbReference type="Ensembl" id="ENSVURT00010000484.1">
    <property type="protein sequence ID" value="ENSVURP00010000405.1"/>
    <property type="gene ID" value="ENSVURG00010000382.1"/>
</dbReference>